<dbReference type="AlphaFoldDB" id="A0A099I8W1"/>
<feature type="domain" description="Phospholipase C/D" evidence="1">
    <location>
        <begin position="6"/>
        <end position="152"/>
    </location>
</feature>
<accession>A0A099I8W1</accession>
<organism evidence="2 3">
    <name type="scientific">Clostridium innocuum</name>
    <dbReference type="NCBI Taxonomy" id="1522"/>
    <lineage>
        <taxon>Bacteria</taxon>
        <taxon>Bacillati</taxon>
        <taxon>Bacillota</taxon>
        <taxon>Clostridia</taxon>
        <taxon>Eubacteriales</taxon>
        <taxon>Clostridiaceae</taxon>
        <taxon>Clostridium</taxon>
    </lineage>
</organism>
<dbReference type="InterPro" id="IPR029002">
    <property type="entry name" value="PLPC/GPLD1"/>
</dbReference>
<reference evidence="2 3" key="1">
    <citation type="submission" date="2014-08" db="EMBL/GenBank/DDBJ databases">
        <title>Clostridium innocuum, an unnegligible vancomycin-resistant pathogen causing extra-intestinal infections.</title>
        <authorList>
            <person name="Feng Y."/>
            <person name="Chiu C.-H."/>
        </authorList>
    </citation>
    <scope>NUCLEOTIDE SEQUENCE [LARGE SCALE GENOMIC DNA]</scope>
    <source>
        <strain evidence="2 3">AN88</strain>
    </source>
</reference>
<dbReference type="Proteomes" id="UP000030008">
    <property type="component" value="Unassembled WGS sequence"/>
</dbReference>
<gene>
    <name evidence="2" type="ORF">CIAN88_09745</name>
</gene>
<comment type="caution">
    <text evidence="2">The sequence shown here is derived from an EMBL/GenBank/DDBJ whole genome shotgun (WGS) entry which is preliminary data.</text>
</comment>
<dbReference type="RefSeq" id="WP_044905217.1">
    <property type="nucleotide sequence ID" value="NZ_JQIF01000041.1"/>
</dbReference>
<dbReference type="Pfam" id="PF00882">
    <property type="entry name" value="Zn_dep_PLPC"/>
    <property type="match status" value="1"/>
</dbReference>
<sequence>MPNIITHKIFAEEVLKSMTKHDIRSMIERHPQIFYIGSNGPDFLFFSHIKPWESYKSHALNRLGSAMHAHGINAFYETAIECIRAQKHEDVKELMSVYLFGHLCHWALDKTTHPYIFYRTGNCRGVSAGLHHRFESMMDTMMLEKYRGLSIRDYPCYEICAYDEDILKAIARIYVPAARKVYHHEVKVHDIRETLNSWYDVQKLLYDPANIKYPLLKGFETLARKPWAVSGNVVRPSVDERYDVLNEEHAIWKHPCDDTITSNASFIDMFNEAIKTAVRVVDKAYGCIEYGADSQSVLELLQDAAYDTGMDGKRDMKYFDIIYD</sequence>
<protein>
    <recommendedName>
        <fullName evidence="1">Phospholipase C/D domain-containing protein</fullName>
    </recommendedName>
</protein>
<evidence type="ECO:0000313" key="3">
    <source>
        <dbReference type="Proteomes" id="UP000030008"/>
    </source>
</evidence>
<evidence type="ECO:0000313" key="2">
    <source>
        <dbReference type="EMBL" id="KGJ53323.1"/>
    </source>
</evidence>
<proteinExistence type="predicted"/>
<name>A0A099I8W1_CLOIN</name>
<dbReference type="EMBL" id="JQIF01000041">
    <property type="protein sequence ID" value="KGJ53323.1"/>
    <property type="molecule type" value="Genomic_DNA"/>
</dbReference>
<evidence type="ECO:0000259" key="1">
    <source>
        <dbReference type="Pfam" id="PF00882"/>
    </source>
</evidence>